<dbReference type="Gene3D" id="3.40.50.12780">
    <property type="entry name" value="N-terminal domain of ligase-like"/>
    <property type="match status" value="1"/>
</dbReference>
<protein>
    <submittedName>
        <fullName evidence="2">Acyl-coenzyme A synthetase/AMP-(Fatty) acid ligase</fullName>
    </submittedName>
</protein>
<gene>
    <name evidence="2" type="ORF">JOM49_005773</name>
</gene>
<dbReference type="InterPro" id="IPR000873">
    <property type="entry name" value="AMP-dep_synth/lig_dom"/>
</dbReference>
<reference evidence="2 3" key="1">
    <citation type="submission" date="2021-03" db="EMBL/GenBank/DDBJ databases">
        <title>Sequencing the genomes of 1000 actinobacteria strains.</title>
        <authorList>
            <person name="Klenk H.-P."/>
        </authorList>
    </citation>
    <scope>NUCLEOTIDE SEQUENCE [LARGE SCALE GENOMIC DNA]</scope>
    <source>
        <strain evidence="2 3">DSM 45510</strain>
    </source>
</reference>
<feature type="domain" description="AMP-dependent synthetase/ligase" evidence="1">
    <location>
        <begin position="51"/>
        <end position="200"/>
    </location>
</feature>
<evidence type="ECO:0000313" key="2">
    <source>
        <dbReference type="EMBL" id="MBP2184247.1"/>
    </source>
</evidence>
<dbReference type="EMBL" id="JAGGMS010000001">
    <property type="protein sequence ID" value="MBP2184247.1"/>
    <property type="molecule type" value="Genomic_DNA"/>
</dbReference>
<dbReference type="Gene3D" id="3.30.300.30">
    <property type="match status" value="1"/>
</dbReference>
<evidence type="ECO:0000259" key="1">
    <source>
        <dbReference type="Pfam" id="PF00501"/>
    </source>
</evidence>
<organism evidence="2 3">
    <name type="scientific">Amycolatopsis magusensis</name>
    <dbReference type="NCBI Taxonomy" id="882444"/>
    <lineage>
        <taxon>Bacteria</taxon>
        <taxon>Bacillati</taxon>
        <taxon>Actinomycetota</taxon>
        <taxon>Actinomycetes</taxon>
        <taxon>Pseudonocardiales</taxon>
        <taxon>Pseudonocardiaceae</taxon>
        <taxon>Amycolatopsis</taxon>
    </lineage>
</organism>
<name>A0ABS4PXT3_9PSEU</name>
<dbReference type="Pfam" id="PF00501">
    <property type="entry name" value="AMP-binding"/>
    <property type="match status" value="1"/>
</dbReference>
<accession>A0ABS4PXT3</accession>
<dbReference type="InterPro" id="IPR045851">
    <property type="entry name" value="AMP-bd_C_sf"/>
</dbReference>
<keyword evidence="3" id="KW-1185">Reference proteome</keyword>
<evidence type="ECO:0000313" key="3">
    <source>
        <dbReference type="Proteomes" id="UP000741013"/>
    </source>
</evidence>
<sequence>MWTELTPAELLSGPVTAPRIADEPWFVRWDRLDLDVDELVARAFPNPVDLHTSGTTGQSRAWRRTREQLWAEAGLLAGLLAPRSPQAVLSFVPPRHIFGMLVSVLVPARLRVPVWYRPALFGPAPGEGYRRWAVMAIPWVFSLLRRNMSWVSTSEHLTVLHSTATLPATAADFLAEAGPERASIVEVFGSTETGGIAKRQWAGGDPLWELFDDVRFLPGRAPAGKEVPLAISSPRLAAPPGEPPPESAVMDDLVLPVGEDRFRFVGRRSRLVKVNGRRMDLDELERSLRSVLRCADLAILPVTDAVIGEHIDLLVVPETGVGVDARVVREHLGVRPRRTLLLGRIDRTDTGKALRAQRVIG</sequence>
<dbReference type="RefSeq" id="WP_308158907.1">
    <property type="nucleotide sequence ID" value="NZ_JAGGMS010000001.1"/>
</dbReference>
<keyword evidence="2" id="KW-0436">Ligase</keyword>
<dbReference type="InterPro" id="IPR042099">
    <property type="entry name" value="ANL_N_sf"/>
</dbReference>
<dbReference type="GO" id="GO:0016874">
    <property type="term" value="F:ligase activity"/>
    <property type="evidence" value="ECO:0007669"/>
    <property type="project" value="UniProtKB-KW"/>
</dbReference>
<dbReference type="Proteomes" id="UP000741013">
    <property type="component" value="Unassembled WGS sequence"/>
</dbReference>
<dbReference type="SUPFAM" id="SSF56801">
    <property type="entry name" value="Acetyl-CoA synthetase-like"/>
    <property type="match status" value="1"/>
</dbReference>
<comment type="caution">
    <text evidence="2">The sequence shown here is derived from an EMBL/GenBank/DDBJ whole genome shotgun (WGS) entry which is preliminary data.</text>
</comment>
<proteinExistence type="predicted"/>